<dbReference type="RefSeq" id="WP_212980066.1">
    <property type="nucleotide sequence ID" value="NZ_AP025343.1"/>
</dbReference>
<keyword evidence="2" id="KW-1185">Reference proteome</keyword>
<dbReference type="Proteomes" id="UP000682811">
    <property type="component" value="Unassembled WGS sequence"/>
</dbReference>
<proteinExistence type="predicted"/>
<gene>
    <name evidence="1" type="ORF">J34TS1_44000</name>
</gene>
<evidence type="ECO:0000313" key="1">
    <source>
        <dbReference type="EMBL" id="GIO49635.1"/>
    </source>
</evidence>
<protein>
    <submittedName>
        <fullName evidence="1">Uncharacterized protein</fullName>
    </submittedName>
</protein>
<comment type="caution">
    <text evidence="1">The sequence shown here is derived from an EMBL/GenBank/DDBJ whole genome shotgun (WGS) entry which is preliminary data.</text>
</comment>
<sequence>MDQPKKMLWWQITEAVSTIQKRLKSKELNDADKMLEHMKLDTINHIVLLLGELSNLSEKSKLRYEMWINKSTGKNSSKQAAKYGITTDSLRSKIIYFDNKLRALVGDQTIASIVSATSAEQLVAIMNQFIQNAKERKGVFM</sequence>
<accession>A0A919YJ71</accession>
<dbReference type="EMBL" id="BORT01000023">
    <property type="protein sequence ID" value="GIO49635.1"/>
    <property type="molecule type" value="Genomic_DNA"/>
</dbReference>
<reference evidence="1 2" key="1">
    <citation type="submission" date="2021-03" db="EMBL/GenBank/DDBJ databases">
        <title>Antimicrobial resistance genes in bacteria isolated from Japanese honey, and their potential for conferring macrolide and lincosamide resistance in the American foulbrood pathogen Paenibacillus larvae.</title>
        <authorList>
            <person name="Okamoto M."/>
            <person name="Kumagai M."/>
            <person name="Kanamori H."/>
            <person name="Takamatsu D."/>
        </authorList>
    </citation>
    <scope>NUCLEOTIDE SEQUENCE [LARGE SCALE GENOMIC DNA]</scope>
    <source>
        <strain evidence="1 2">J34TS1</strain>
    </source>
</reference>
<name>A0A919YJ71_9BACL</name>
<evidence type="ECO:0000313" key="2">
    <source>
        <dbReference type="Proteomes" id="UP000682811"/>
    </source>
</evidence>
<organism evidence="1 2">
    <name type="scientific">Paenibacillus azoreducens</name>
    <dbReference type="NCBI Taxonomy" id="116718"/>
    <lineage>
        <taxon>Bacteria</taxon>
        <taxon>Bacillati</taxon>
        <taxon>Bacillota</taxon>
        <taxon>Bacilli</taxon>
        <taxon>Bacillales</taxon>
        <taxon>Paenibacillaceae</taxon>
        <taxon>Paenibacillus</taxon>
    </lineage>
</organism>
<dbReference type="AlphaFoldDB" id="A0A919YJ71"/>